<reference evidence="2" key="1">
    <citation type="submission" date="2017-01" db="EMBL/GenBank/DDBJ databases">
        <title>Comparative genomics of anhydrobiosis in the tardigrade Hypsibius dujardini.</title>
        <authorList>
            <person name="Yoshida Y."/>
            <person name="Koutsovoulos G."/>
            <person name="Laetsch D."/>
            <person name="Stevens L."/>
            <person name="Kumar S."/>
            <person name="Horikawa D."/>
            <person name="Ishino K."/>
            <person name="Komine S."/>
            <person name="Tomita M."/>
            <person name="Blaxter M."/>
            <person name="Arakawa K."/>
        </authorList>
    </citation>
    <scope>NUCLEOTIDE SEQUENCE [LARGE SCALE GENOMIC DNA]</scope>
    <source>
        <strain evidence="2">Z151</strain>
    </source>
</reference>
<protein>
    <submittedName>
        <fullName evidence="1">Uncharacterized protein</fullName>
    </submittedName>
</protein>
<keyword evidence="2" id="KW-1185">Reference proteome</keyword>
<name>A0A1W0WVP4_HYPEX</name>
<evidence type="ECO:0000313" key="2">
    <source>
        <dbReference type="Proteomes" id="UP000192578"/>
    </source>
</evidence>
<proteinExistence type="predicted"/>
<organism evidence="1 2">
    <name type="scientific">Hypsibius exemplaris</name>
    <name type="common">Freshwater tardigrade</name>
    <dbReference type="NCBI Taxonomy" id="2072580"/>
    <lineage>
        <taxon>Eukaryota</taxon>
        <taxon>Metazoa</taxon>
        <taxon>Ecdysozoa</taxon>
        <taxon>Tardigrada</taxon>
        <taxon>Eutardigrada</taxon>
        <taxon>Parachela</taxon>
        <taxon>Hypsibioidea</taxon>
        <taxon>Hypsibiidae</taxon>
        <taxon>Hypsibius</taxon>
    </lineage>
</organism>
<sequence length="322" mass="34841">MIEADLEAPTLKPVRFNHDLTNFINFRPSDFDSLQSTLDDLFLFKNVHGKVFSRDQDCEKAGCTNMEPSSGKLISLNDVPSAHPIVAYSQLNGDGPIEFLQAIIKPAHVQKAPDLTAFPSAVKNAVTEYGKLDDDHFEHINNGGPWKRQERFLAHLLTNSTLAIEQVELLVQFHFDETAATPKRAVHFCFRATITTKEGETFTYGYKVSNKPKGSSNGVGAMVNAAIHVAASSGGRDVLKQTLKLGGKASSSMAKYIPGVSIVSGVGHAAYRMYHKPSWTSLAKGAVEIGNGVLATVPGGTVPALVIDAILIRSDHVQNSQD</sequence>
<dbReference type="Proteomes" id="UP000192578">
    <property type="component" value="Unassembled WGS sequence"/>
</dbReference>
<dbReference type="AlphaFoldDB" id="A0A1W0WVP4"/>
<dbReference type="EMBL" id="MTYJ01000041">
    <property type="protein sequence ID" value="OQV19288.1"/>
    <property type="molecule type" value="Genomic_DNA"/>
</dbReference>
<accession>A0A1W0WVP4</accession>
<evidence type="ECO:0000313" key="1">
    <source>
        <dbReference type="EMBL" id="OQV19288.1"/>
    </source>
</evidence>
<gene>
    <name evidence="1" type="ORF">BV898_06709</name>
</gene>
<comment type="caution">
    <text evidence="1">The sequence shown here is derived from an EMBL/GenBank/DDBJ whole genome shotgun (WGS) entry which is preliminary data.</text>
</comment>